<dbReference type="GO" id="GO:0072686">
    <property type="term" value="C:mitotic spindle"/>
    <property type="evidence" value="ECO:0007669"/>
    <property type="project" value="TreeGrafter"/>
</dbReference>
<accession>A0A8R2DPW5</accession>
<dbReference type="GO" id="GO:0051307">
    <property type="term" value="P:meiotic chromosome separation"/>
    <property type="evidence" value="ECO:0007669"/>
    <property type="project" value="TreeGrafter"/>
</dbReference>
<dbReference type="RefSeq" id="XP_062529128.1">
    <property type="nucleotide sequence ID" value="XM_062673144.1"/>
</dbReference>
<reference evidence="7" key="1">
    <citation type="journal article" date="2008" name="Insect Biochem. Mol. Biol.">
        <title>The genome of a lepidopteran model insect, the silkworm Bombyx mori.</title>
        <authorList>
            <consortium name="International Silkworm Genome Consortium"/>
        </authorList>
    </citation>
    <scope>NUCLEOTIDE SEQUENCE [LARGE SCALE GENOMIC DNA]</scope>
    <source>
        <strain evidence="7">p50T</strain>
    </source>
</reference>
<dbReference type="Proteomes" id="UP000005204">
    <property type="component" value="Unassembled WGS sequence"/>
</dbReference>
<dbReference type="Pfam" id="PF03568">
    <property type="entry name" value="Separin_C"/>
    <property type="match status" value="1"/>
</dbReference>
<feature type="domain" description="Peptidase C50" evidence="5">
    <location>
        <begin position="505"/>
        <end position="602"/>
    </location>
</feature>
<keyword evidence="7" id="KW-1185">Reference proteome</keyword>
<protein>
    <recommendedName>
        <fullName evidence="2">separase</fullName>
        <ecNumber evidence="2">3.4.22.49</ecNumber>
    </recommendedName>
</protein>
<evidence type="ECO:0000313" key="7">
    <source>
        <dbReference type="Proteomes" id="UP000005204"/>
    </source>
</evidence>
<dbReference type="GO" id="GO:0005634">
    <property type="term" value="C:nucleus"/>
    <property type="evidence" value="ECO:0007669"/>
    <property type="project" value="InterPro"/>
</dbReference>
<evidence type="ECO:0000256" key="2">
    <source>
        <dbReference type="ARBA" id="ARBA00012489"/>
    </source>
</evidence>
<dbReference type="GO" id="GO:0005813">
    <property type="term" value="C:centrosome"/>
    <property type="evidence" value="ECO:0007669"/>
    <property type="project" value="TreeGrafter"/>
</dbReference>
<dbReference type="RefSeq" id="XP_021208308.2">
    <property type="nucleotide sequence ID" value="XM_021352633.3"/>
</dbReference>
<keyword evidence="3" id="KW-0378">Hydrolase</keyword>
<proteinExistence type="predicted"/>
<name>A0A8R2DPW5_BOMMO</name>
<dbReference type="EC" id="3.4.22.49" evidence="2"/>
<dbReference type="GO" id="GO:0005737">
    <property type="term" value="C:cytoplasm"/>
    <property type="evidence" value="ECO:0007669"/>
    <property type="project" value="TreeGrafter"/>
</dbReference>
<evidence type="ECO:0000259" key="5">
    <source>
        <dbReference type="PROSITE" id="PS51700"/>
    </source>
</evidence>
<dbReference type="PROSITE" id="PS51700">
    <property type="entry name" value="SEPARIN"/>
    <property type="match status" value="1"/>
</dbReference>
<sequence>MEDFDVFTNKIHITKPIYKNILNKFAKDIPATPFGPNYQSARKLLAEQCLMDGDEAGCAFHFSESVFATLRTMAIYRDEQIKLANDNLRKITSYIKPVQEIIEANPKTDDQLIDNLIKINDIDVTGVLDSIKTDDELPFHQRYLKFSSENNIDNFRRILKELPKEWTVIQLTAPYNPNENLKQMDEFRTEVDSIYLSVFTNDYLDDSNLGPFTINIPANRHKEGERPLFTELYSLLDENYKTIENAQFLNNKRLVQDYWAKREDIDLRMKSVINVMDKEWLGGWGSLLTGKLIDTKWKEKIKSTVQNTVSDWGVLFNSSSPRYLQERFDFLHTASSHSLRLMGLNEKQMILLYNLMESCPVLSSQQLKSCIRKILTEHGNTERFRQALTCCESCSKDFNLLNELCLKCLSKCFEAVHHFTLVDAIRAFSQLAIQIKDCNEWATLKKAKRHPVILIVDEALDTFPWESTAALREHPASRMENVHFLYHLYKLHEGRVAAGHYVASGGAGRYVINPEKNLDRMEKRMKSFVEYWCESWRGCTGCAPTPEQFIEYLNEADIFLYCGHGDGCRCAGGGSVVEGGGARSVCVLAGCGSVRLCRTQPRRPPRAAHLHLHVAGSPMVVGMLWEVTDLEVDKVVTTMMSLYVPSRQALPWSAVGKTKWSQGIIDVSPPGCPARPPHEPQLLRALGAARASTNFIMIASSVVARGLPVKNYQ</sequence>
<dbReference type="PANTHER" id="PTHR12792:SF0">
    <property type="entry name" value="SEPARIN"/>
    <property type="match status" value="1"/>
</dbReference>
<evidence type="ECO:0000256" key="3">
    <source>
        <dbReference type="ARBA" id="ARBA00022801"/>
    </source>
</evidence>
<dbReference type="GO" id="GO:0004197">
    <property type="term" value="F:cysteine-type endopeptidase activity"/>
    <property type="evidence" value="ECO:0007669"/>
    <property type="project" value="InterPro"/>
</dbReference>
<dbReference type="GO" id="GO:0006508">
    <property type="term" value="P:proteolysis"/>
    <property type="evidence" value="ECO:0007669"/>
    <property type="project" value="InterPro"/>
</dbReference>
<evidence type="ECO:0000256" key="1">
    <source>
        <dbReference type="ARBA" id="ARBA00000451"/>
    </source>
</evidence>
<dbReference type="EnsemblMetazoa" id="XM_021352633.2">
    <property type="protein sequence ID" value="XP_021208308.2"/>
    <property type="gene ID" value="LOC101738030"/>
</dbReference>
<dbReference type="GeneID" id="101738030"/>
<organism evidence="6 7">
    <name type="scientific">Bombyx mori</name>
    <name type="common">Silk moth</name>
    <dbReference type="NCBI Taxonomy" id="7091"/>
    <lineage>
        <taxon>Eukaryota</taxon>
        <taxon>Metazoa</taxon>
        <taxon>Ecdysozoa</taxon>
        <taxon>Arthropoda</taxon>
        <taxon>Hexapoda</taxon>
        <taxon>Insecta</taxon>
        <taxon>Pterygota</taxon>
        <taxon>Neoptera</taxon>
        <taxon>Endopterygota</taxon>
        <taxon>Lepidoptera</taxon>
        <taxon>Glossata</taxon>
        <taxon>Ditrysia</taxon>
        <taxon>Bombycoidea</taxon>
        <taxon>Bombycidae</taxon>
        <taxon>Bombycinae</taxon>
        <taxon>Bombyx</taxon>
    </lineage>
</organism>
<dbReference type="InterPro" id="IPR030397">
    <property type="entry name" value="SEPARIN_core_dom"/>
</dbReference>
<reference evidence="6" key="2">
    <citation type="submission" date="2022-06" db="UniProtKB">
        <authorList>
            <consortium name="EnsemblMetazoa"/>
        </authorList>
    </citation>
    <scope>IDENTIFICATION</scope>
    <source>
        <strain evidence="6">p50T (Dazao)</strain>
    </source>
</reference>
<dbReference type="CTD" id="38640"/>
<comment type="catalytic activity">
    <reaction evidence="1">
        <text>All bonds known to be hydrolyzed by this endopeptidase have arginine in P1 and an acidic residue in P4. P6 is often occupied by an acidic residue or by a hydroxy-amino-acid residue, the phosphorylation of which enhances cleavage.</text>
        <dbReference type="EC" id="3.4.22.49"/>
    </reaction>
</comment>
<evidence type="ECO:0000256" key="4">
    <source>
        <dbReference type="ARBA" id="ARBA00022829"/>
    </source>
</evidence>
<dbReference type="PANTHER" id="PTHR12792">
    <property type="entry name" value="EXTRA SPINDLE POLES 1-RELATED"/>
    <property type="match status" value="1"/>
</dbReference>
<dbReference type="AlphaFoldDB" id="A0A8R2DPW5"/>
<keyword evidence="4" id="KW-0159">Chromosome partition</keyword>
<evidence type="ECO:0000313" key="6">
    <source>
        <dbReference type="EnsemblMetazoa" id="XP_021208308.2"/>
    </source>
</evidence>
<dbReference type="InterPro" id="IPR005314">
    <property type="entry name" value="Peptidase_C50"/>
</dbReference>